<keyword evidence="4" id="KW-0378">Hydrolase</keyword>
<organism evidence="6 7">
    <name type="scientific">Dyadobacter sediminis</name>
    <dbReference type="NCBI Taxonomy" id="1493691"/>
    <lineage>
        <taxon>Bacteria</taxon>
        <taxon>Pseudomonadati</taxon>
        <taxon>Bacteroidota</taxon>
        <taxon>Cytophagia</taxon>
        <taxon>Cytophagales</taxon>
        <taxon>Spirosomataceae</taxon>
        <taxon>Dyadobacter</taxon>
    </lineage>
</organism>
<dbReference type="SUPFAM" id="SSF50324">
    <property type="entry name" value="Inorganic pyrophosphatase"/>
    <property type="match status" value="1"/>
</dbReference>
<evidence type="ECO:0000256" key="1">
    <source>
        <dbReference type="ARBA" id="ARBA00001946"/>
    </source>
</evidence>
<comment type="caution">
    <text evidence="6">The sequence shown here is derived from an EMBL/GenBank/DDBJ whole genome shotgun (WGS) entry which is preliminary data.</text>
</comment>
<dbReference type="Proteomes" id="UP000309788">
    <property type="component" value="Unassembled WGS sequence"/>
</dbReference>
<gene>
    <name evidence="6" type="ORF">FEM55_05720</name>
</gene>
<dbReference type="Pfam" id="PF00719">
    <property type="entry name" value="Pyrophosphatase"/>
    <property type="match status" value="1"/>
</dbReference>
<name>A0A5R9KK79_9BACT</name>
<dbReference type="Gene3D" id="3.90.80.10">
    <property type="entry name" value="Inorganic pyrophosphatase"/>
    <property type="match status" value="1"/>
</dbReference>
<proteinExistence type="predicted"/>
<accession>A0A5R9KK79</accession>
<dbReference type="OrthoDB" id="5187599at2"/>
<evidence type="ECO:0000256" key="3">
    <source>
        <dbReference type="ARBA" id="ARBA00022723"/>
    </source>
</evidence>
<dbReference type="EC" id="3.6.1.1" evidence="2"/>
<dbReference type="PROSITE" id="PS00387">
    <property type="entry name" value="PPASE"/>
    <property type="match status" value="1"/>
</dbReference>
<comment type="cofactor">
    <cofactor evidence="1">
        <name>Mg(2+)</name>
        <dbReference type="ChEBI" id="CHEBI:18420"/>
    </cofactor>
</comment>
<keyword evidence="7" id="KW-1185">Reference proteome</keyword>
<evidence type="ECO:0000256" key="5">
    <source>
        <dbReference type="ARBA" id="ARBA00022842"/>
    </source>
</evidence>
<protein>
    <recommendedName>
        <fullName evidence="2">inorganic diphosphatase</fullName>
        <ecNumber evidence="2">3.6.1.1</ecNumber>
    </recommendedName>
</protein>
<dbReference type="GO" id="GO:0000287">
    <property type="term" value="F:magnesium ion binding"/>
    <property type="evidence" value="ECO:0007669"/>
    <property type="project" value="InterPro"/>
</dbReference>
<evidence type="ECO:0000313" key="6">
    <source>
        <dbReference type="EMBL" id="TLU96622.1"/>
    </source>
</evidence>
<keyword evidence="5" id="KW-0460">Magnesium</keyword>
<evidence type="ECO:0000256" key="4">
    <source>
        <dbReference type="ARBA" id="ARBA00022801"/>
    </source>
</evidence>
<sequence>MPASRICFPVVIKCKSVCKRMNNITAIIESPKGSGQKYDYDPEMKLFRLVKILPAGMVFPFDFGFIPQTLGEDGDPLDIIVISEFRSFPGCVMECRIIGAIKALQTERNGKKMRNDRFLGVPVVSELFRDITGVNQLPERVMEQLRSFFKNYNEQAGKEFDPFETIGSEESFRLITEQKG</sequence>
<dbReference type="GO" id="GO:0004427">
    <property type="term" value="F:inorganic diphosphate phosphatase activity"/>
    <property type="evidence" value="ECO:0007669"/>
    <property type="project" value="UniProtKB-EC"/>
</dbReference>
<dbReference type="InterPro" id="IPR036649">
    <property type="entry name" value="Pyrophosphatase_sf"/>
</dbReference>
<evidence type="ECO:0000313" key="7">
    <source>
        <dbReference type="Proteomes" id="UP000309788"/>
    </source>
</evidence>
<dbReference type="PANTHER" id="PTHR10286">
    <property type="entry name" value="INORGANIC PYROPHOSPHATASE"/>
    <property type="match status" value="1"/>
</dbReference>
<evidence type="ECO:0000256" key="2">
    <source>
        <dbReference type="ARBA" id="ARBA00012146"/>
    </source>
</evidence>
<dbReference type="AlphaFoldDB" id="A0A5R9KK79"/>
<dbReference type="InterPro" id="IPR008162">
    <property type="entry name" value="Pyrophosphatase"/>
</dbReference>
<dbReference type="GO" id="GO:0006796">
    <property type="term" value="P:phosphate-containing compound metabolic process"/>
    <property type="evidence" value="ECO:0007669"/>
    <property type="project" value="InterPro"/>
</dbReference>
<keyword evidence="3" id="KW-0479">Metal-binding</keyword>
<dbReference type="EMBL" id="VCEI01000011">
    <property type="protein sequence ID" value="TLU96622.1"/>
    <property type="molecule type" value="Genomic_DNA"/>
</dbReference>
<dbReference type="GO" id="GO:0005737">
    <property type="term" value="C:cytoplasm"/>
    <property type="evidence" value="ECO:0007669"/>
    <property type="project" value="InterPro"/>
</dbReference>
<reference evidence="6 7" key="1">
    <citation type="submission" date="2019-05" db="EMBL/GenBank/DDBJ databases">
        <authorList>
            <person name="Qu J.-H."/>
        </authorList>
    </citation>
    <scope>NUCLEOTIDE SEQUENCE [LARGE SCALE GENOMIC DNA]</scope>
    <source>
        <strain evidence="6 7">Z12</strain>
    </source>
</reference>